<accession>A0ABM4W3B1</accession>
<dbReference type="InterPro" id="IPR032567">
    <property type="entry name" value="RTL1-rel"/>
</dbReference>
<dbReference type="PANTHER" id="PTHR15503">
    <property type="entry name" value="LDOC1 RELATED"/>
    <property type="match status" value="1"/>
</dbReference>
<dbReference type="Pfam" id="PF08284">
    <property type="entry name" value="RVP_2"/>
    <property type="match status" value="1"/>
</dbReference>
<gene>
    <name evidence="2" type="primary">LOC140016600</name>
</gene>
<proteinExistence type="predicted"/>
<dbReference type="PANTHER" id="PTHR15503:SF45">
    <property type="entry name" value="RNA-DIRECTED DNA POLYMERASE HOMOLOG"/>
    <property type="match status" value="1"/>
</dbReference>
<dbReference type="RefSeq" id="XP_071926269.1">
    <property type="nucleotide sequence ID" value="XM_072070168.1"/>
</dbReference>
<keyword evidence="1" id="KW-1185">Reference proteome</keyword>
<organism evidence="1 2">
    <name type="scientific">Coffea arabica</name>
    <name type="common">Arabian coffee</name>
    <dbReference type="NCBI Taxonomy" id="13443"/>
    <lineage>
        <taxon>Eukaryota</taxon>
        <taxon>Viridiplantae</taxon>
        <taxon>Streptophyta</taxon>
        <taxon>Embryophyta</taxon>
        <taxon>Tracheophyta</taxon>
        <taxon>Spermatophyta</taxon>
        <taxon>Magnoliopsida</taxon>
        <taxon>eudicotyledons</taxon>
        <taxon>Gunneridae</taxon>
        <taxon>Pentapetalae</taxon>
        <taxon>asterids</taxon>
        <taxon>lamiids</taxon>
        <taxon>Gentianales</taxon>
        <taxon>Rubiaceae</taxon>
        <taxon>Ixoroideae</taxon>
        <taxon>Gardenieae complex</taxon>
        <taxon>Bertiereae - Coffeeae clade</taxon>
        <taxon>Coffeeae</taxon>
        <taxon>Coffea</taxon>
    </lineage>
</organism>
<dbReference type="InterPro" id="IPR043502">
    <property type="entry name" value="DNA/RNA_pol_sf"/>
</dbReference>
<sequence length="150" mass="17068">MGLDIKGYDVILEMDWLTRYHIQLNCKTKTIELCIPGKATLKLDVTGRLASYALISGIRARKILSKGAQEYLAFLINTPSNKVRLEDMSVVKKYPDVFLEKLECLPLEREIAFKIDVSQGVAPISKTPYRMVPTELKELKLQLQDLLERG</sequence>
<reference evidence="2" key="2">
    <citation type="submission" date="2025-08" db="UniProtKB">
        <authorList>
            <consortium name="RefSeq"/>
        </authorList>
    </citation>
    <scope>IDENTIFICATION</scope>
    <source>
        <tissue evidence="2">Leaves</tissue>
    </source>
</reference>
<dbReference type="GeneID" id="140016600"/>
<evidence type="ECO:0008006" key="3">
    <source>
        <dbReference type="Google" id="ProtNLM"/>
    </source>
</evidence>
<evidence type="ECO:0000313" key="1">
    <source>
        <dbReference type="Proteomes" id="UP001652660"/>
    </source>
</evidence>
<dbReference type="Proteomes" id="UP001652660">
    <property type="component" value="Chromosome 1e"/>
</dbReference>
<evidence type="ECO:0000313" key="2">
    <source>
        <dbReference type="RefSeq" id="XP_071926269.1"/>
    </source>
</evidence>
<reference evidence="1" key="1">
    <citation type="journal article" date="2025" name="Foods">
        <title>Unveiling the Microbial Signatures of Arabica Coffee Cherries: Insights into Ripeness Specific Diversity, Functional Traits, and Implications for Quality and Safety.</title>
        <authorList>
            <consortium name="RefSeq"/>
            <person name="Tenea G.N."/>
            <person name="Cifuentes V."/>
            <person name="Reyes P."/>
            <person name="Cevallos-Vallejos M."/>
        </authorList>
    </citation>
    <scope>NUCLEOTIDE SEQUENCE [LARGE SCALE GENOMIC DNA]</scope>
</reference>
<dbReference type="Gene3D" id="3.10.10.10">
    <property type="entry name" value="HIV Type 1 Reverse Transcriptase, subunit A, domain 1"/>
    <property type="match status" value="1"/>
</dbReference>
<name>A0ABM4W3B1_COFAR</name>
<protein>
    <recommendedName>
        <fullName evidence="3">Reverse transcriptase domain-containing protein</fullName>
    </recommendedName>
</protein>
<dbReference type="SUPFAM" id="SSF56672">
    <property type="entry name" value="DNA/RNA polymerases"/>
    <property type="match status" value="1"/>
</dbReference>